<evidence type="ECO:0000259" key="6">
    <source>
        <dbReference type="SMART" id="SM00277"/>
    </source>
</evidence>
<dbReference type="SMART" id="SM00277">
    <property type="entry name" value="GRAN"/>
    <property type="match status" value="1"/>
</dbReference>
<evidence type="ECO:0000313" key="7">
    <source>
        <dbReference type="EMBL" id="MBX43681.1"/>
    </source>
</evidence>
<sequence length="136" mass="14998">MNGYMHMVRNTSSSRGICGINMLASYPKKTSPNPPPPPSPGPTRCNLFSYCAAGETCCCSSYIFGICFSWKCCEFDSAVCCKDRLHCCPYNYPICDTERNMCLKHAGNATKVERMKETGSSGKSGSWSSFLEAWVL</sequence>
<proteinExistence type="predicted"/>
<reference evidence="7" key="1">
    <citation type="submission" date="2018-02" db="EMBL/GenBank/DDBJ databases">
        <title>Rhizophora mucronata_Transcriptome.</title>
        <authorList>
            <person name="Meera S.P."/>
            <person name="Sreeshan A."/>
            <person name="Augustine A."/>
        </authorList>
    </citation>
    <scope>NUCLEOTIDE SEQUENCE</scope>
    <source>
        <tissue evidence="7">Leaf</tissue>
    </source>
</reference>
<feature type="domain" description="Granulins" evidence="6">
    <location>
        <begin position="45"/>
        <end position="102"/>
    </location>
</feature>
<dbReference type="SUPFAM" id="SSF57277">
    <property type="entry name" value="Granulin repeat"/>
    <property type="match status" value="1"/>
</dbReference>
<name>A0A2P2NMI8_RHIMU</name>
<dbReference type="InterPro" id="IPR037277">
    <property type="entry name" value="Granulin_sf"/>
</dbReference>
<organism evidence="7">
    <name type="scientific">Rhizophora mucronata</name>
    <name type="common">Asiatic mangrove</name>
    <dbReference type="NCBI Taxonomy" id="61149"/>
    <lineage>
        <taxon>Eukaryota</taxon>
        <taxon>Viridiplantae</taxon>
        <taxon>Streptophyta</taxon>
        <taxon>Embryophyta</taxon>
        <taxon>Tracheophyta</taxon>
        <taxon>Spermatophyta</taxon>
        <taxon>Magnoliopsida</taxon>
        <taxon>eudicotyledons</taxon>
        <taxon>Gunneridae</taxon>
        <taxon>Pentapetalae</taxon>
        <taxon>rosids</taxon>
        <taxon>fabids</taxon>
        <taxon>Malpighiales</taxon>
        <taxon>Rhizophoraceae</taxon>
        <taxon>Rhizophora</taxon>
    </lineage>
</organism>
<dbReference type="Gene3D" id="2.10.25.160">
    <property type="entry name" value="Granulin"/>
    <property type="match status" value="1"/>
</dbReference>
<evidence type="ECO:0000256" key="5">
    <source>
        <dbReference type="ARBA" id="ARBA00023180"/>
    </source>
</evidence>
<keyword evidence="2" id="KW-0378">Hydrolase</keyword>
<keyword evidence="1" id="KW-0645">Protease</keyword>
<dbReference type="InterPro" id="IPR000118">
    <property type="entry name" value="Granulin"/>
</dbReference>
<dbReference type="FunFam" id="2.10.25.160:FF:000002">
    <property type="entry name" value="Cysteine protease 1"/>
    <property type="match status" value="1"/>
</dbReference>
<dbReference type="GO" id="GO:0006508">
    <property type="term" value="P:proteolysis"/>
    <property type="evidence" value="ECO:0007669"/>
    <property type="project" value="UniProtKB-KW"/>
</dbReference>
<evidence type="ECO:0000256" key="2">
    <source>
        <dbReference type="ARBA" id="ARBA00022801"/>
    </source>
</evidence>
<dbReference type="Pfam" id="PF00396">
    <property type="entry name" value="Granulin"/>
    <property type="match status" value="1"/>
</dbReference>
<dbReference type="AlphaFoldDB" id="A0A2P2NMI8"/>
<evidence type="ECO:0000256" key="4">
    <source>
        <dbReference type="ARBA" id="ARBA00023157"/>
    </source>
</evidence>
<dbReference type="GO" id="GO:0008234">
    <property type="term" value="F:cysteine-type peptidase activity"/>
    <property type="evidence" value="ECO:0007669"/>
    <property type="project" value="UniProtKB-KW"/>
</dbReference>
<keyword evidence="4" id="KW-1015">Disulfide bond</keyword>
<accession>A0A2P2NMI8</accession>
<protein>
    <submittedName>
        <fullName evidence="7">JHL18I08.3 protein</fullName>
    </submittedName>
</protein>
<evidence type="ECO:0000256" key="1">
    <source>
        <dbReference type="ARBA" id="ARBA00022670"/>
    </source>
</evidence>
<keyword evidence="3" id="KW-0788">Thiol protease</keyword>
<dbReference type="EMBL" id="GGEC01063197">
    <property type="protein sequence ID" value="MBX43681.1"/>
    <property type="molecule type" value="Transcribed_RNA"/>
</dbReference>
<keyword evidence="5" id="KW-0325">Glycoprotein</keyword>
<evidence type="ECO:0000256" key="3">
    <source>
        <dbReference type="ARBA" id="ARBA00022807"/>
    </source>
</evidence>